<evidence type="ECO:0000313" key="2">
    <source>
        <dbReference type="Proteomes" id="UP000037122"/>
    </source>
</evidence>
<comment type="caution">
    <text evidence="1">The sequence shown here is derived from an EMBL/GenBank/DDBJ whole genome shotgun (WGS) entry which is preliminary data.</text>
</comment>
<sequence length="78" mass="8795">MESRCEACNTYKQEEERLTIFTARPGPSSINIFETTLNQEVTSMPQEKSSISQNLAPMATNTQLFHAREILNSIGEDD</sequence>
<proteinExistence type="predicted"/>
<protein>
    <submittedName>
        <fullName evidence="1">Uncharacterized protein</fullName>
    </submittedName>
</protein>
<dbReference type="EMBL" id="LGST01000013">
    <property type="protein sequence ID" value="KNE01365.1"/>
    <property type="molecule type" value="Genomic_DNA"/>
</dbReference>
<gene>
    <name evidence="1" type="ORF">QG37_01680</name>
</gene>
<dbReference type="Proteomes" id="UP000037122">
    <property type="component" value="Unassembled WGS sequence"/>
</dbReference>
<organism evidence="1 2">
    <name type="scientific">Candidozyma auris</name>
    <name type="common">Yeast</name>
    <name type="synonym">Candida auris</name>
    <dbReference type="NCBI Taxonomy" id="498019"/>
    <lineage>
        <taxon>Eukaryota</taxon>
        <taxon>Fungi</taxon>
        <taxon>Dikarya</taxon>
        <taxon>Ascomycota</taxon>
        <taxon>Saccharomycotina</taxon>
        <taxon>Pichiomycetes</taxon>
        <taxon>Metschnikowiaceae</taxon>
        <taxon>Candidozyma</taxon>
    </lineage>
</organism>
<evidence type="ECO:0000313" key="1">
    <source>
        <dbReference type="EMBL" id="KNE01365.1"/>
    </source>
</evidence>
<name>A0A0L0P546_CANAR</name>
<dbReference type="AlphaFoldDB" id="A0A0L0P546"/>
<dbReference type="VEuPathDB" id="FungiDB:QG37_01680"/>
<accession>A0A0L0P546</accession>
<reference evidence="2" key="1">
    <citation type="journal article" date="2015" name="BMC Genomics">
        <title>Draft genome of a commonly misdiagnosed multidrug resistant pathogen Candida auris.</title>
        <authorList>
            <person name="Chatterjee S."/>
            <person name="Alampalli S.V."/>
            <person name="Nageshan R.K."/>
            <person name="Chettiar S.T."/>
            <person name="Joshi S."/>
            <person name="Tatu U.S."/>
        </authorList>
    </citation>
    <scope>NUCLEOTIDE SEQUENCE [LARGE SCALE GENOMIC DNA]</scope>
    <source>
        <strain evidence="2">6684</strain>
    </source>
</reference>